<comment type="subcellular location">
    <subcellularLocation>
        <location evidence="1">Membrane</location>
        <topology evidence="1">Multi-pass membrane protein</topology>
    </subcellularLocation>
</comment>
<dbReference type="SUPFAM" id="SSF48317">
    <property type="entry name" value="Acid phosphatase/Vanadium-dependent haloperoxidase"/>
    <property type="match status" value="1"/>
</dbReference>
<name>A0AAJ6VUY1_9ACAR</name>
<dbReference type="SMART" id="SM00014">
    <property type="entry name" value="acidPPc"/>
    <property type="match status" value="1"/>
</dbReference>
<dbReference type="PANTHER" id="PTHR10165:SF103">
    <property type="entry name" value="PHOSPHOLIPID PHOSPHATASE HOMOLOG 1.2 HOMOLOG"/>
    <property type="match status" value="1"/>
</dbReference>
<evidence type="ECO:0000259" key="8">
    <source>
        <dbReference type="SMART" id="SM00014"/>
    </source>
</evidence>
<evidence type="ECO:0000313" key="10">
    <source>
        <dbReference type="RefSeq" id="XP_003737621.1"/>
    </source>
</evidence>
<evidence type="ECO:0000256" key="1">
    <source>
        <dbReference type="ARBA" id="ARBA00004141"/>
    </source>
</evidence>
<evidence type="ECO:0000256" key="4">
    <source>
        <dbReference type="ARBA" id="ARBA00022989"/>
    </source>
</evidence>
<dbReference type="KEGG" id="goe:100908337"/>
<dbReference type="PANTHER" id="PTHR10165">
    <property type="entry name" value="LIPID PHOSPHATE PHOSPHATASE"/>
    <property type="match status" value="1"/>
</dbReference>
<accession>A0AAJ6VUY1</accession>
<keyword evidence="9" id="KW-1185">Reference proteome</keyword>
<dbReference type="Pfam" id="PF01569">
    <property type="entry name" value="PAP2"/>
    <property type="match status" value="1"/>
</dbReference>
<proteinExistence type="inferred from homology"/>
<dbReference type="GO" id="GO:0046839">
    <property type="term" value="P:phospholipid dephosphorylation"/>
    <property type="evidence" value="ECO:0007669"/>
    <property type="project" value="TreeGrafter"/>
</dbReference>
<feature type="transmembrane region" description="Helical" evidence="7">
    <location>
        <begin position="12"/>
        <end position="31"/>
    </location>
</feature>
<reference evidence="10" key="1">
    <citation type="submission" date="2025-08" db="UniProtKB">
        <authorList>
            <consortium name="RefSeq"/>
        </authorList>
    </citation>
    <scope>IDENTIFICATION</scope>
</reference>
<comment type="similarity">
    <text evidence="2">Belongs to the PA-phosphatase related phosphoesterase family.</text>
</comment>
<feature type="transmembrane region" description="Helical" evidence="7">
    <location>
        <begin position="59"/>
        <end position="79"/>
    </location>
</feature>
<dbReference type="AlphaFoldDB" id="A0AAJ6VUY1"/>
<dbReference type="GO" id="GO:0006644">
    <property type="term" value="P:phospholipid metabolic process"/>
    <property type="evidence" value="ECO:0007669"/>
    <property type="project" value="InterPro"/>
</dbReference>
<feature type="transmembrane region" description="Helical" evidence="7">
    <location>
        <begin position="210"/>
        <end position="229"/>
    </location>
</feature>
<keyword evidence="5 7" id="KW-0472">Membrane</keyword>
<feature type="compositionally biased region" description="Basic and acidic residues" evidence="6">
    <location>
        <begin position="302"/>
        <end position="316"/>
    </location>
</feature>
<evidence type="ECO:0000256" key="2">
    <source>
        <dbReference type="ARBA" id="ARBA00008816"/>
    </source>
</evidence>
<feature type="transmembrane region" description="Helical" evidence="7">
    <location>
        <begin position="178"/>
        <end position="198"/>
    </location>
</feature>
<dbReference type="Gene3D" id="1.20.144.10">
    <property type="entry name" value="Phosphatidic acid phosphatase type 2/haloperoxidase"/>
    <property type="match status" value="1"/>
</dbReference>
<feature type="region of interest" description="Disordered" evidence="6">
    <location>
        <begin position="288"/>
        <end position="316"/>
    </location>
</feature>
<dbReference type="InterPro" id="IPR000326">
    <property type="entry name" value="PAP2/HPO"/>
</dbReference>
<feature type="transmembrane region" description="Helical" evidence="7">
    <location>
        <begin position="106"/>
        <end position="127"/>
    </location>
</feature>
<dbReference type="RefSeq" id="XP_003737621.1">
    <property type="nucleotide sequence ID" value="XM_003737573.2"/>
</dbReference>
<evidence type="ECO:0000313" key="9">
    <source>
        <dbReference type="Proteomes" id="UP000694867"/>
    </source>
</evidence>
<dbReference type="Proteomes" id="UP000694867">
    <property type="component" value="Unplaced"/>
</dbReference>
<dbReference type="InterPro" id="IPR043216">
    <property type="entry name" value="PAP-like"/>
</dbReference>
<dbReference type="GO" id="GO:0007165">
    <property type="term" value="P:signal transduction"/>
    <property type="evidence" value="ECO:0007669"/>
    <property type="project" value="TreeGrafter"/>
</dbReference>
<dbReference type="GO" id="GO:0008195">
    <property type="term" value="F:phosphatidate phosphatase activity"/>
    <property type="evidence" value="ECO:0007669"/>
    <property type="project" value="TreeGrafter"/>
</dbReference>
<feature type="region of interest" description="Disordered" evidence="6">
    <location>
        <begin position="326"/>
        <end position="345"/>
    </location>
</feature>
<protein>
    <submittedName>
        <fullName evidence="10">Phospholipid phosphatase 2</fullName>
    </submittedName>
</protein>
<dbReference type="GO" id="GO:0005886">
    <property type="term" value="C:plasma membrane"/>
    <property type="evidence" value="ECO:0007669"/>
    <property type="project" value="TreeGrafter"/>
</dbReference>
<dbReference type="InterPro" id="IPR036938">
    <property type="entry name" value="PAP2/HPO_sf"/>
</dbReference>
<dbReference type="PROSITE" id="PS51257">
    <property type="entry name" value="PROKAR_LIPOPROTEIN"/>
    <property type="match status" value="1"/>
</dbReference>
<gene>
    <name evidence="10" type="primary">LOC100908337</name>
</gene>
<keyword evidence="3 7" id="KW-0812">Transmembrane</keyword>
<evidence type="ECO:0000256" key="5">
    <source>
        <dbReference type="ARBA" id="ARBA00023136"/>
    </source>
</evidence>
<sequence length="345" mass="38366">MALPRVENTVVLHLIFVVALGFALFACRVLIEPTKAWVPCSDPTISFPFKPETISTTHIIAYICLFPPLVILIIEFLRWRLDETDWFPVGACTLFGLRVPKLVQCLYLSIGNFLYGSALTMITVEFGKKTVGRLRPHFFEACKATNLQEICDPSRLNQFVYDVKCSNLKNEITARESFPSAHSAATFYIAVFLLFYLQSRMSWPSNLLPILRPTVQMIFVQIAFVVGLTRVRDHYHHYSDVAVGALIGTICAIITVFYMSPLMGSCSTCRTRTRSRVLGSATAAASDQSSVSSEAPSSHAASKKEPHSEMSFEARHSTGLDVRTLRLPSRLGMDPGGRKDISNAC</sequence>
<feature type="transmembrane region" description="Helical" evidence="7">
    <location>
        <begin position="241"/>
        <end position="260"/>
    </location>
</feature>
<organism evidence="9 10">
    <name type="scientific">Galendromus occidentalis</name>
    <name type="common">western predatory mite</name>
    <dbReference type="NCBI Taxonomy" id="34638"/>
    <lineage>
        <taxon>Eukaryota</taxon>
        <taxon>Metazoa</taxon>
        <taxon>Ecdysozoa</taxon>
        <taxon>Arthropoda</taxon>
        <taxon>Chelicerata</taxon>
        <taxon>Arachnida</taxon>
        <taxon>Acari</taxon>
        <taxon>Parasitiformes</taxon>
        <taxon>Mesostigmata</taxon>
        <taxon>Gamasina</taxon>
        <taxon>Phytoseioidea</taxon>
        <taxon>Phytoseiidae</taxon>
        <taxon>Typhlodrominae</taxon>
        <taxon>Galendromus</taxon>
    </lineage>
</organism>
<keyword evidence="4 7" id="KW-1133">Transmembrane helix</keyword>
<dbReference type="GeneID" id="100908337"/>
<evidence type="ECO:0000256" key="6">
    <source>
        <dbReference type="SAM" id="MobiDB-lite"/>
    </source>
</evidence>
<evidence type="ECO:0000256" key="3">
    <source>
        <dbReference type="ARBA" id="ARBA00022692"/>
    </source>
</evidence>
<feature type="compositionally biased region" description="Low complexity" evidence="6">
    <location>
        <begin position="288"/>
        <end position="300"/>
    </location>
</feature>
<evidence type="ECO:0000256" key="7">
    <source>
        <dbReference type="SAM" id="Phobius"/>
    </source>
</evidence>
<feature type="domain" description="Phosphatidic acid phosphatase type 2/haloperoxidase" evidence="8">
    <location>
        <begin position="110"/>
        <end position="256"/>
    </location>
</feature>
<feature type="compositionally biased region" description="Basic and acidic residues" evidence="6">
    <location>
        <begin position="336"/>
        <end position="345"/>
    </location>
</feature>